<dbReference type="Pfam" id="PF00041">
    <property type="entry name" value="fn3"/>
    <property type="match status" value="1"/>
</dbReference>
<evidence type="ECO:0000256" key="3">
    <source>
        <dbReference type="ARBA" id="ARBA00018355"/>
    </source>
</evidence>
<evidence type="ECO:0000256" key="2">
    <source>
        <dbReference type="ARBA" id="ARBA00007885"/>
    </source>
</evidence>
<keyword evidence="5 14" id="KW-0812">Transmembrane</keyword>
<keyword evidence="6 15" id="KW-0732">Signal</keyword>
<evidence type="ECO:0000256" key="15">
    <source>
        <dbReference type="SAM" id="SignalP"/>
    </source>
</evidence>
<keyword evidence="18" id="KW-1185">Reference proteome</keyword>
<evidence type="ECO:0000256" key="6">
    <source>
        <dbReference type="ARBA" id="ARBA00022729"/>
    </source>
</evidence>
<dbReference type="GO" id="GO:0004896">
    <property type="term" value="F:cytokine receptor activity"/>
    <property type="evidence" value="ECO:0007669"/>
    <property type="project" value="TreeGrafter"/>
</dbReference>
<evidence type="ECO:0000256" key="1">
    <source>
        <dbReference type="ARBA" id="ARBA00004251"/>
    </source>
</evidence>
<evidence type="ECO:0000256" key="12">
    <source>
        <dbReference type="PIRSR" id="PIRSR001959-2"/>
    </source>
</evidence>
<evidence type="ECO:0000256" key="4">
    <source>
        <dbReference type="ARBA" id="ARBA00022475"/>
    </source>
</evidence>
<feature type="chain" id="PRO_5034589926" description="Erythropoietin receptor" evidence="15">
    <location>
        <begin position="22"/>
        <end position="486"/>
    </location>
</feature>
<evidence type="ECO:0000256" key="11">
    <source>
        <dbReference type="ARBA" id="ARBA00023180"/>
    </source>
</evidence>
<keyword evidence="10" id="KW-0675">Receptor</keyword>
<dbReference type="Pfam" id="PF09067">
    <property type="entry name" value="EpoR_lig-bind"/>
    <property type="match status" value="1"/>
</dbReference>
<dbReference type="InterPro" id="IPR015152">
    <property type="entry name" value="Growth/epo_recpt_lig-bind"/>
</dbReference>
<evidence type="ECO:0000256" key="10">
    <source>
        <dbReference type="ARBA" id="ARBA00023170"/>
    </source>
</evidence>
<dbReference type="AlphaFoldDB" id="A0A8C8SRT0"/>
<dbReference type="PANTHER" id="PTHR23037:SF28">
    <property type="entry name" value="ERYTHROPOIETIN RECEPTOR"/>
    <property type="match status" value="1"/>
</dbReference>
<feature type="disulfide bond" evidence="12">
    <location>
        <begin position="86"/>
        <end position="102"/>
    </location>
</feature>
<name>A0A8C8SRT0_9SAUR</name>
<feature type="compositionally biased region" description="Polar residues" evidence="13">
    <location>
        <begin position="464"/>
        <end position="478"/>
    </location>
</feature>
<dbReference type="Ensembl" id="ENSPCET00000024753.1">
    <property type="protein sequence ID" value="ENSPCEP00000023957.1"/>
    <property type="gene ID" value="ENSPCEG00000018138.1"/>
</dbReference>
<dbReference type="InterPro" id="IPR009167">
    <property type="entry name" value="Erythropoietin_rcpt"/>
</dbReference>
<evidence type="ECO:0000313" key="18">
    <source>
        <dbReference type="Proteomes" id="UP000694393"/>
    </source>
</evidence>
<dbReference type="Proteomes" id="UP000694393">
    <property type="component" value="Unplaced"/>
</dbReference>
<feature type="transmembrane region" description="Helical" evidence="14">
    <location>
        <begin position="245"/>
        <end position="266"/>
    </location>
</feature>
<dbReference type="Gene3D" id="2.60.40.10">
    <property type="entry name" value="Immunoglobulins"/>
    <property type="match status" value="2"/>
</dbReference>
<dbReference type="InterPro" id="IPR003961">
    <property type="entry name" value="FN3_dom"/>
</dbReference>
<evidence type="ECO:0000313" key="17">
    <source>
        <dbReference type="Ensembl" id="ENSPCEP00000023957.1"/>
    </source>
</evidence>
<dbReference type="PROSITE" id="PS50853">
    <property type="entry name" value="FN3"/>
    <property type="match status" value="1"/>
</dbReference>
<protein>
    <recommendedName>
        <fullName evidence="3">Erythropoietin receptor</fullName>
    </recommendedName>
</protein>
<feature type="compositionally biased region" description="Low complexity" evidence="13">
    <location>
        <begin position="443"/>
        <end position="460"/>
    </location>
</feature>
<organism evidence="17 18">
    <name type="scientific">Pelusios castaneus</name>
    <name type="common">West African mud turtle</name>
    <dbReference type="NCBI Taxonomy" id="367368"/>
    <lineage>
        <taxon>Eukaryota</taxon>
        <taxon>Metazoa</taxon>
        <taxon>Chordata</taxon>
        <taxon>Craniata</taxon>
        <taxon>Vertebrata</taxon>
        <taxon>Euteleostomi</taxon>
        <taxon>Archelosauria</taxon>
        <taxon>Testudinata</taxon>
        <taxon>Testudines</taxon>
        <taxon>Pleurodira</taxon>
        <taxon>Pelomedusidae</taxon>
        <taxon>Pelusios</taxon>
    </lineage>
</organism>
<feature type="signal peptide" evidence="15">
    <location>
        <begin position="1"/>
        <end position="21"/>
    </location>
</feature>
<evidence type="ECO:0000256" key="9">
    <source>
        <dbReference type="ARBA" id="ARBA00023157"/>
    </source>
</evidence>
<dbReference type="PIRSF" id="PIRSF001959">
    <property type="entry name" value="EPO_receptor"/>
    <property type="match status" value="1"/>
</dbReference>
<keyword evidence="11" id="KW-0325">Glycoprotein</keyword>
<proteinExistence type="inferred from homology"/>
<feature type="disulfide bond" evidence="12">
    <location>
        <begin position="49"/>
        <end position="59"/>
    </location>
</feature>
<keyword evidence="8 14" id="KW-0472">Membrane</keyword>
<evidence type="ECO:0000256" key="7">
    <source>
        <dbReference type="ARBA" id="ARBA00022989"/>
    </source>
</evidence>
<keyword evidence="7 14" id="KW-1133">Transmembrane helix</keyword>
<dbReference type="SUPFAM" id="SSF49265">
    <property type="entry name" value="Fibronectin type III"/>
    <property type="match status" value="2"/>
</dbReference>
<accession>A0A8C8SRT0</accession>
<dbReference type="InterPro" id="IPR013783">
    <property type="entry name" value="Ig-like_fold"/>
</dbReference>
<dbReference type="PANTHER" id="PTHR23037">
    <property type="entry name" value="CYTOKINE RECEPTOR"/>
    <property type="match status" value="1"/>
</dbReference>
<evidence type="ECO:0000256" key="5">
    <source>
        <dbReference type="ARBA" id="ARBA00022692"/>
    </source>
</evidence>
<comment type="similarity">
    <text evidence="2">Belongs to the type I cytokine receptor family. Type 1 subfamily.</text>
</comment>
<evidence type="ECO:0000259" key="16">
    <source>
        <dbReference type="PROSITE" id="PS50853"/>
    </source>
</evidence>
<feature type="domain" description="Fibronectin type-III" evidence="16">
    <location>
        <begin position="143"/>
        <end position="241"/>
    </location>
</feature>
<reference evidence="17" key="2">
    <citation type="submission" date="2025-09" db="UniProtKB">
        <authorList>
            <consortium name="Ensembl"/>
        </authorList>
    </citation>
    <scope>IDENTIFICATION</scope>
</reference>
<keyword evidence="9 12" id="KW-1015">Disulfide bond</keyword>
<sequence length="486" mass="54115">MEPHWSHLTALCTLLAWATWATQEGSGPSDDFNTQAALLLNEEPLDPKCFTRCLEDLTCFWESRDPPNPLDYGFFYVVEGDTPQHCNLSVGRTPWNTVRFSCIFPPQDTPSFTSLHLRAYISNSSNIVHARTIMVNQVVLLDPPSNLTARATETPGQLAVRWQPPYLRYLESSLRHEVAFAAEGAEPQMVDIPDGHTECLILNLQGRTRYTLAVRVRPDGVSYSGYWSAWSASVTVVTPHDLDPLILSLSLILVLIVLLLALSALLTHRRFLKKKIWPAIPSPEHKFEGLFTLYKGNFQLWLGQRNAYLWWSGNTGYMEEQPALLEVLSEGCHPKVEGPVPLLPPKAQGSELPPDDYLVLDEQLMPCIQVEEMLLLPEARSSKCLEAPPAMEQEVGPLEPVLEEQVSSSSSFEYTVFDPSLELLSPCGRRPQPELKYSYLPVSDSGISADSDSSLGASTDRPNLYTNLGQDGGQNQPFPASYVVCS</sequence>
<dbReference type="GO" id="GO:0009897">
    <property type="term" value="C:external side of plasma membrane"/>
    <property type="evidence" value="ECO:0007669"/>
    <property type="project" value="TreeGrafter"/>
</dbReference>
<keyword evidence="4" id="KW-1003">Cell membrane</keyword>
<comment type="subcellular location">
    <subcellularLocation>
        <location evidence="1">Cell membrane</location>
        <topology evidence="1">Single-pass type I membrane protein</topology>
    </subcellularLocation>
</comment>
<dbReference type="CDD" id="cd00063">
    <property type="entry name" value="FN3"/>
    <property type="match status" value="1"/>
</dbReference>
<reference evidence="17" key="1">
    <citation type="submission" date="2025-08" db="UniProtKB">
        <authorList>
            <consortium name="Ensembl"/>
        </authorList>
    </citation>
    <scope>IDENTIFICATION</scope>
</reference>
<evidence type="ECO:0000256" key="14">
    <source>
        <dbReference type="SAM" id="Phobius"/>
    </source>
</evidence>
<evidence type="ECO:0000256" key="8">
    <source>
        <dbReference type="ARBA" id="ARBA00023136"/>
    </source>
</evidence>
<evidence type="ECO:0000256" key="13">
    <source>
        <dbReference type="SAM" id="MobiDB-lite"/>
    </source>
</evidence>
<dbReference type="InterPro" id="IPR036116">
    <property type="entry name" value="FN3_sf"/>
</dbReference>
<feature type="region of interest" description="Disordered" evidence="13">
    <location>
        <begin position="442"/>
        <end position="480"/>
    </location>
</feature>